<comment type="caution">
    <text evidence="1">The sequence shown here is derived from an EMBL/GenBank/DDBJ whole genome shotgun (WGS) entry which is preliminary data.</text>
</comment>
<dbReference type="AlphaFoldDB" id="A0A8S1YJI5"/>
<dbReference type="Proteomes" id="UP000683925">
    <property type="component" value="Unassembled WGS sequence"/>
</dbReference>
<protein>
    <submittedName>
        <fullName evidence="1">Uncharacterized protein</fullName>
    </submittedName>
</protein>
<proteinExistence type="predicted"/>
<gene>
    <name evidence="1" type="ORF">POCTA_138.1.T1970008</name>
</gene>
<organism evidence="1 2">
    <name type="scientific">Paramecium octaurelia</name>
    <dbReference type="NCBI Taxonomy" id="43137"/>
    <lineage>
        <taxon>Eukaryota</taxon>
        <taxon>Sar</taxon>
        <taxon>Alveolata</taxon>
        <taxon>Ciliophora</taxon>
        <taxon>Intramacronucleata</taxon>
        <taxon>Oligohymenophorea</taxon>
        <taxon>Peniculida</taxon>
        <taxon>Parameciidae</taxon>
        <taxon>Paramecium</taxon>
    </lineage>
</organism>
<name>A0A8S1YJI5_PAROT</name>
<evidence type="ECO:0000313" key="1">
    <source>
        <dbReference type="EMBL" id="CAD8214966.1"/>
    </source>
</evidence>
<sequence>MLNNSLPQKLEVILWINNALKIRVNKSLNKNDYSRYCTLSLSNRLTLNTNHQKILNFENPYLWENLLLPSTISINTMIINYFKQCWKWAT</sequence>
<dbReference type="EMBL" id="CAJJDP010000201">
    <property type="protein sequence ID" value="CAD8214966.1"/>
    <property type="molecule type" value="Genomic_DNA"/>
</dbReference>
<accession>A0A8S1YJI5</accession>
<keyword evidence="2" id="KW-1185">Reference proteome</keyword>
<evidence type="ECO:0000313" key="2">
    <source>
        <dbReference type="Proteomes" id="UP000683925"/>
    </source>
</evidence>
<reference evidence="1" key="1">
    <citation type="submission" date="2021-01" db="EMBL/GenBank/DDBJ databases">
        <authorList>
            <consortium name="Genoscope - CEA"/>
            <person name="William W."/>
        </authorList>
    </citation>
    <scope>NUCLEOTIDE SEQUENCE</scope>
</reference>